<dbReference type="KEGG" id="lby:Lbys_3329"/>
<evidence type="ECO:0000313" key="1">
    <source>
        <dbReference type="EMBL" id="ADQ18980.1"/>
    </source>
</evidence>
<proteinExistence type="predicted"/>
<protein>
    <submittedName>
        <fullName evidence="1">Phage SPO1 DNA polymerase-related protein</fullName>
    </submittedName>
</protein>
<dbReference type="HOGENOM" id="CLU_3044828_0_0_10"/>
<keyword evidence="2" id="KW-1185">Reference proteome</keyword>
<gene>
    <name evidence="1" type="ordered locus">Lbys_3329</name>
</gene>
<sequence length="54" mass="6176">MKLVLALTLLIASPEAPSTDLMKESHFTVMAKKKKKNGIFKRIFKKKCKCPKVR</sequence>
<reference evidence="1 2" key="2">
    <citation type="journal article" date="2011" name="Stand. Genomic Sci.">
        <title>Complete genome sequence of Leadbetterella byssophila type strain (4M15).</title>
        <authorList>
            <person name="Abt B."/>
            <person name="Teshima H."/>
            <person name="Lucas S."/>
            <person name="Lapidus A."/>
            <person name="Del Rio T.G."/>
            <person name="Nolan M."/>
            <person name="Tice H."/>
            <person name="Cheng J.F."/>
            <person name="Pitluck S."/>
            <person name="Liolios K."/>
            <person name="Pagani I."/>
            <person name="Ivanova N."/>
            <person name="Mavromatis K."/>
            <person name="Pati A."/>
            <person name="Tapia R."/>
            <person name="Han C."/>
            <person name="Goodwin L."/>
            <person name="Chen A."/>
            <person name="Palaniappan K."/>
            <person name="Land M."/>
            <person name="Hauser L."/>
            <person name="Chang Y.J."/>
            <person name="Jeffries C.D."/>
            <person name="Rohde M."/>
            <person name="Goker M."/>
            <person name="Tindall B.J."/>
            <person name="Detter J.C."/>
            <person name="Woyke T."/>
            <person name="Bristow J."/>
            <person name="Eisen J.A."/>
            <person name="Markowitz V."/>
            <person name="Hugenholtz P."/>
            <person name="Klenk H.P."/>
            <person name="Kyrpides N.C."/>
        </authorList>
    </citation>
    <scope>NUCLEOTIDE SEQUENCE [LARGE SCALE GENOMIC DNA]</scope>
    <source>
        <strain evidence="2">DSM 17132 / JCM 16389 / KACC 11308 / NBRC 106382 / 4M15</strain>
    </source>
</reference>
<dbReference type="STRING" id="649349.Lbys_3329"/>
<organism evidence="1 2">
    <name type="scientific">Leadbetterella byssophila (strain DSM 17132 / JCM 16389 / KACC 11308 / NBRC 106382 / 4M15)</name>
    <dbReference type="NCBI Taxonomy" id="649349"/>
    <lineage>
        <taxon>Bacteria</taxon>
        <taxon>Pseudomonadati</taxon>
        <taxon>Bacteroidota</taxon>
        <taxon>Cytophagia</taxon>
        <taxon>Cytophagales</taxon>
        <taxon>Leadbetterellaceae</taxon>
        <taxon>Leadbetterella</taxon>
    </lineage>
</organism>
<dbReference type="Proteomes" id="UP000007435">
    <property type="component" value="Chromosome"/>
</dbReference>
<accession>E4RX65</accession>
<reference key="1">
    <citation type="submission" date="2010-11" db="EMBL/GenBank/DDBJ databases">
        <title>The complete genome of Leadbetterella byssophila DSM 17132.</title>
        <authorList>
            <consortium name="US DOE Joint Genome Institute (JGI-PGF)"/>
            <person name="Lucas S."/>
            <person name="Copeland A."/>
            <person name="Lapidus A."/>
            <person name="Glavina del Rio T."/>
            <person name="Dalin E."/>
            <person name="Tice H."/>
            <person name="Bruce D."/>
            <person name="Goodwin L."/>
            <person name="Pitluck S."/>
            <person name="Kyrpides N."/>
            <person name="Mavromatis K."/>
            <person name="Ivanova N."/>
            <person name="Teshima H."/>
            <person name="Brettin T."/>
            <person name="Detter J.C."/>
            <person name="Han C."/>
            <person name="Tapia R."/>
            <person name="Land M."/>
            <person name="Hauser L."/>
            <person name="Markowitz V."/>
            <person name="Cheng J.-F."/>
            <person name="Hugenholtz P."/>
            <person name="Woyke T."/>
            <person name="Wu D."/>
            <person name="Tindall B."/>
            <person name="Pomrenke H.G."/>
            <person name="Brambilla E."/>
            <person name="Klenk H.-P."/>
            <person name="Eisen J.A."/>
        </authorList>
    </citation>
    <scope>NUCLEOTIDE SEQUENCE [LARGE SCALE GENOMIC DNA]</scope>
    <source>
        <strain>DSM 17132</strain>
    </source>
</reference>
<dbReference type="EMBL" id="CP002305">
    <property type="protein sequence ID" value="ADQ18980.1"/>
    <property type="molecule type" value="Genomic_DNA"/>
</dbReference>
<evidence type="ECO:0000313" key="2">
    <source>
        <dbReference type="Proteomes" id="UP000007435"/>
    </source>
</evidence>
<dbReference type="AlphaFoldDB" id="E4RX65"/>
<name>E4RX65_LEAB4</name>